<evidence type="ECO:0000313" key="2">
    <source>
        <dbReference type="Proteomes" id="UP000323732"/>
    </source>
</evidence>
<comment type="caution">
    <text evidence="1">The sequence shown here is derived from an EMBL/GenBank/DDBJ whole genome shotgun (WGS) entry which is preliminary data.</text>
</comment>
<gene>
    <name evidence="1" type="ORF">FZD47_09800</name>
</gene>
<protein>
    <submittedName>
        <fullName evidence="1">Uncharacterized protein</fullName>
    </submittedName>
</protein>
<sequence length="108" mass="12610">MELDMKIQPMFLDDECAIVFSFYFKKAAQKIGEAIIYTCTCNYTPLEKQHFDLVHNELQNGEKVAFVESFTVVEEFRSATYEKIREFLSVIGIQNFYSNVDKRMLSAL</sequence>
<dbReference type="RefSeq" id="WP_101549276.1">
    <property type="nucleotide sequence ID" value="NZ_JAMYWU010000001.1"/>
</dbReference>
<dbReference type="Proteomes" id="UP000323732">
    <property type="component" value="Unassembled WGS sequence"/>
</dbReference>
<dbReference type="EMBL" id="VTES01000003">
    <property type="protein sequence ID" value="TYS63799.1"/>
    <property type="molecule type" value="Genomic_DNA"/>
</dbReference>
<accession>A0A5D4SL27</accession>
<evidence type="ECO:0000313" key="1">
    <source>
        <dbReference type="EMBL" id="TYS63799.1"/>
    </source>
</evidence>
<proteinExistence type="predicted"/>
<dbReference type="AlphaFoldDB" id="A0A5D4SL27"/>
<reference evidence="1 2" key="1">
    <citation type="submission" date="2019-08" db="EMBL/GenBank/DDBJ databases">
        <title>Bacillus genomes from the desert of Cuatro Cienegas, Coahuila.</title>
        <authorList>
            <person name="Olmedo-Alvarez G."/>
        </authorList>
    </citation>
    <scope>NUCLEOTIDE SEQUENCE [LARGE SCALE GENOMIC DNA]</scope>
    <source>
        <strain evidence="1 2">CH37_1T</strain>
    </source>
</reference>
<organism evidence="1 2">
    <name type="scientific">Bacillus infantis</name>
    <dbReference type="NCBI Taxonomy" id="324767"/>
    <lineage>
        <taxon>Bacteria</taxon>
        <taxon>Bacillati</taxon>
        <taxon>Bacillota</taxon>
        <taxon>Bacilli</taxon>
        <taxon>Bacillales</taxon>
        <taxon>Bacillaceae</taxon>
        <taxon>Bacillus</taxon>
    </lineage>
</organism>
<name>A0A5D4SL27_9BACI</name>